<organism evidence="1">
    <name type="scientific">Arundo donax</name>
    <name type="common">Giant reed</name>
    <name type="synonym">Donax arundinaceus</name>
    <dbReference type="NCBI Taxonomy" id="35708"/>
    <lineage>
        <taxon>Eukaryota</taxon>
        <taxon>Viridiplantae</taxon>
        <taxon>Streptophyta</taxon>
        <taxon>Embryophyta</taxon>
        <taxon>Tracheophyta</taxon>
        <taxon>Spermatophyta</taxon>
        <taxon>Magnoliopsida</taxon>
        <taxon>Liliopsida</taxon>
        <taxon>Poales</taxon>
        <taxon>Poaceae</taxon>
        <taxon>PACMAD clade</taxon>
        <taxon>Arundinoideae</taxon>
        <taxon>Arundineae</taxon>
        <taxon>Arundo</taxon>
    </lineage>
</organism>
<reference evidence="1" key="1">
    <citation type="submission" date="2014-09" db="EMBL/GenBank/DDBJ databases">
        <authorList>
            <person name="Magalhaes I.L.F."/>
            <person name="Oliveira U."/>
            <person name="Santos F.R."/>
            <person name="Vidigal T.H.D.A."/>
            <person name="Brescovit A.D."/>
            <person name="Santos A.J."/>
        </authorList>
    </citation>
    <scope>NUCLEOTIDE SEQUENCE</scope>
    <source>
        <tissue evidence="1">Shoot tissue taken approximately 20 cm above the soil surface</tissue>
    </source>
</reference>
<dbReference type="EMBL" id="GBRH01168513">
    <property type="protein sequence ID" value="JAE29383.1"/>
    <property type="molecule type" value="Transcribed_RNA"/>
</dbReference>
<protein>
    <submittedName>
        <fullName evidence="1">Uncharacterized protein</fullName>
    </submittedName>
</protein>
<name>A0A0A9H8Z5_ARUDO</name>
<accession>A0A0A9H8Z5</accession>
<proteinExistence type="predicted"/>
<dbReference type="AlphaFoldDB" id="A0A0A9H8Z5"/>
<sequence>MLLCTCVSTCLPLCGQWYLRYVLNLQGS</sequence>
<reference evidence="1" key="2">
    <citation type="journal article" date="2015" name="Data Brief">
        <title>Shoot transcriptome of the giant reed, Arundo donax.</title>
        <authorList>
            <person name="Barrero R.A."/>
            <person name="Guerrero F.D."/>
            <person name="Moolhuijzen P."/>
            <person name="Goolsby J.A."/>
            <person name="Tidwell J."/>
            <person name="Bellgard S.E."/>
            <person name="Bellgard M.I."/>
        </authorList>
    </citation>
    <scope>NUCLEOTIDE SEQUENCE</scope>
    <source>
        <tissue evidence="1">Shoot tissue taken approximately 20 cm above the soil surface</tissue>
    </source>
</reference>
<evidence type="ECO:0000313" key="1">
    <source>
        <dbReference type="EMBL" id="JAE29383.1"/>
    </source>
</evidence>